<feature type="region of interest" description="Disordered" evidence="1">
    <location>
        <begin position="38"/>
        <end position="57"/>
    </location>
</feature>
<accession>A0A1C5GC63</accession>
<reference evidence="2 3" key="1">
    <citation type="submission" date="2016-06" db="EMBL/GenBank/DDBJ databases">
        <authorList>
            <person name="Kjaerup R.B."/>
            <person name="Dalgaard T.S."/>
            <person name="Juul-Madsen H.R."/>
        </authorList>
    </citation>
    <scope>NUCLEOTIDE SEQUENCE [LARGE SCALE GENOMIC DNA]</scope>
    <source>
        <strain evidence="2 3">DSM 43913</strain>
    </source>
</reference>
<dbReference type="GeneID" id="95802735"/>
<dbReference type="RefSeq" id="WP_089000536.1">
    <property type="nucleotide sequence ID" value="NZ_JBEZEO010000015.1"/>
</dbReference>
<sequence length="80" mass="8392">MNIEVDVRELVLTGVEAPDPAALGDAVRVRLARLLAERGLPPASPPPGPLPAPPGTDLPQALAEAIWAQLGRPACREVDR</sequence>
<keyword evidence="3" id="KW-1185">Reference proteome</keyword>
<evidence type="ECO:0000313" key="3">
    <source>
        <dbReference type="Proteomes" id="UP000198251"/>
    </source>
</evidence>
<protein>
    <submittedName>
        <fullName evidence="2">Uncharacterized protein</fullName>
    </submittedName>
</protein>
<feature type="compositionally biased region" description="Pro residues" evidence="1">
    <location>
        <begin position="42"/>
        <end position="56"/>
    </location>
</feature>
<dbReference type="AlphaFoldDB" id="A0A1C5GC63"/>
<proteinExistence type="predicted"/>
<organism evidence="2 3">
    <name type="scientific">Micromonospora echinofusca</name>
    <dbReference type="NCBI Taxonomy" id="47858"/>
    <lineage>
        <taxon>Bacteria</taxon>
        <taxon>Bacillati</taxon>
        <taxon>Actinomycetota</taxon>
        <taxon>Actinomycetes</taxon>
        <taxon>Micromonosporales</taxon>
        <taxon>Micromonosporaceae</taxon>
        <taxon>Micromonospora</taxon>
    </lineage>
</organism>
<evidence type="ECO:0000256" key="1">
    <source>
        <dbReference type="SAM" id="MobiDB-lite"/>
    </source>
</evidence>
<name>A0A1C5GC63_MICEH</name>
<evidence type="ECO:0000313" key="2">
    <source>
        <dbReference type="EMBL" id="SCG16676.1"/>
    </source>
</evidence>
<dbReference type="Proteomes" id="UP000198251">
    <property type="component" value="Chromosome I"/>
</dbReference>
<dbReference type="EMBL" id="LT607733">
    <property type="protein sequence ID" value="SCG16676.1"/>
    <property type="molecule type" value="Genomic_DNA"/>
</dbReference>
<gene>
    <name evidence="2" type="ORF">GA0070610_2948</name>
</gene>